<gene>
    <name evidence="16" type="ORF">GQX73_g4482</name>
</gene>
<dbReference type="PANTHER" id="PTHR24348:SF22">
    <property type="entry name" value="NON-SPECIFIC SERINE_THREONINE PROTEIN KINASE"/>
    <property type="match status" value="1"/>
</dbReference>
<dbReference type="Pfam" id="PF00069">
    <property type="entry name" value="Pkinase"/>
    <property type="match status" value="1"/>
</dbReference>
<dbReference type="CDD" id="cd00060">
    <property type="entry name" value="FHA"/>
    <property type="match status" value="1"/>
</dbReference>
<feature type="domain" description="Protein kinase" evidence="15">
    <location>
        <begin position="268"/>
        <end position="521"/>
    </location>
</feature>
<dbReference type="EC" id="2.7.11.1" evidence="2"/>
<feature type="compositionally biased region" description="Polar residues" evidence="14">
    <location>
        <begin position="814"/>
        <end position="823"/>
    </location>
</feature>
<evidence type="ECO:0000256" key="12">
    <source>
        <dbReference type="ARBA" id="ARBA00047899"/>
    </source>
</evidence>
<feature type="region of interest" description="Disordered" evidence="14">
    <location>
        <begin position="753"/>
        <end position="774"/>
    </location>
</feature>
<evidence type="ECO:0000256" key="9">
    <source>
        <dbReference type="ARBA" id="ARBA00022927"/>
    </source>
</evidence>
<dbReference type="GO" id="GO:0005776">
    <property type="term" value="C:autophagosome"/>
    <property type="evidence" value="ECO:0007669"/>
    <property type="project" value="TreeGrafter"/>
</dbReference>
<evidence type="ECO:0000256" key="6">
    <source>
        <dbReference type="ARBA" id="ARBA00022741"/>
    </source>
</evidence>
<evidence type="ECO:0000313" key="16">
    <source>
        <dbReference type="EMBL" id="KAF2969084.1"/>
    </source>
</evidence>
<protein>
    <recommendedName>
        <fullName evidence="2">non-specific serine/threonine protein kinase</fullName>
        <ecNumber evidence="2">2.7.11.1</ecNumber>
    </recommendedName>
    <alternativeName>
        <fullName evidence="11">Autophagy-related protein 1</fullName>
    </alternativeName>
</protein>
<dbReference type="GO" id="GO:0005524">
    <property type="term" value="F:ATP binding"/>
    <property type="evidence" value="ECO:0007669"/>
    <property type="project" value="UniProtKB-KW"/>
</dbReference>
<accession>A0A7C8IVN0</accession>
<evidence type="ECO:0000256" key="5">
    <source>
        <dbReference type="ARBA" id="ARBA00022679"/>
    </source>
</evidence>
<evidence type="ECO:0000313" key="17">
    <source>
        <dbReference type="Proteomes" id="UP000481858"/>
    </source>
</evidence>
<evidence type="ECO:0000256" key="8">
    <source>
        <dbReference type="ARBA" id="ARBA00022840"/>
    </source>
</evidence>
<dbReference type="OrthoDB" id="10252171at2759"/>
<comment type="catalytic activity">
    <reaction evidence="12">
        <text>L-threonyl-[protein] + ATP = O-phospho-L-threonyl-[protein] + ADP + H(+)</text>
        <dbReference type="Rhea" id="RHEA:46608"/>
        <dbReference type="Rhea" id="RHEA-COMP:11060"/>
        <dbReference type="Rhea" id="RHEA-COMP:11605"/>
        <dbReference type="ChEBI" id="CHEBI:15378"/>
        <dbReference type="ChEBI" id="CHEBI:30013"/>
        <dbReference type="ChEBI" id="CHEBI:30616"/>
        <dbReference type="ChEBI" id="CHEBI:61977"/>
        <dbReference type="ChEBI" id="CHEBI:456216"/>
        <dbReference type="EC" id="2.7.11.1"/>
    </reaction>
</comment>
<dbReference type="InterPro" id="IPR008271">
    <property type="entry name" value="Ser/Thr_kinase_AS"/>
</dbReference>
<evidence type="ECO:0000256" key="14">
    <source>
        <dbReference type="SAM" id="MobiDB-lite"/>
    </source>
</evidence>
<dbReference type="AlphaFoldDB" id="A0A7C8IVN0"/>
<organism evidence="16 17">
    <name type="scientific">Xylaria multiplex</name>
    <dbReference type="NCBI Taxonomy" id="323545"/>
    <lineage>
        <taxon>Eukaryota</taxon>
        <taxon>Fungi</taxon>
        <taxon>Dikarya</taxon>
        <taxon>Ascomycota</taxon>
        <taxon>Pezizomycotina</taxon>
        <taxon>Sordariomycetes</taxon>
        <taxon>Xylariomycetidae</taxon>
        <taxon>Xylariales</taxon>
        <taxon>Xylariaceae</taxon>
        <taxon>Xylaria</taxon>
    </lineage>
</organism>
<sequence length="823" mass="91838">MEDPNLIAYLYPGGDEPSHFKNAELTILMAQNETRRIEPLLVDRSRGSSLALEDGSDDYNDDKNNDECDGNDYDADDSYTNDLQSEETKKLPNHDYSPGLQLRFDDERKNRIGFVFGTSLGADIVLPRRDSMSGLAPRHCVLTFDDHGRLILRDLGDRERRKGGTAVTYGGKGGQKRRGFTWILSGHDFTEQREHEPIIIELDKNLKFEITIVTHDINSPLYKDNLAQFPYRAVTGVDDLSLGGLGFQSLDSTAVQSGAQTPSNNAILLDNGELGRGSQAVVVRVWDVSNAAEYASKQPLKTKFWDRLKMEVNLLKQINHENIVRCFSKYSTETPPRLVLEYVPLGNLEEQAEAEQISLEETLEILRQGLYALRYLHEREDPIVHRDIKPSNILVQTRNPLHIKLSDFGFSKENQDYLMTCCGTLLYAAPEVFIRTSYDASVDIWSLGVVVFEYAHGLPDYRRFKNFDGMWAKEIAKALNAEVGASHCPLLALLSRAMIVFDPESRYSAHRCWKEASQLHISESCCSTPTPAPYTREDEPTVVYNTPEEFRHQTGSPISVEGRLTAPFRDIGKTTSHSSSVAGYLTGLADNRRVRSGAPPPESFPRGQKRISQVSKQLSDRRPIKRRGHSNNAEMEQFFEMSSNPLHPLYAGSSLAEVESDWDETSQSSVVTVGGRVSEWASQDSYRDVEQTEPWPGSHRAPLSVSDGSVSDRIRFLGNLLQNEEESTIHKEEVEAAVARDESPPIGMNYTHSPFLGSADGHPTDGGHTTSGSYSNVSHSANGYLAVSSISHQKAAPFKHTQSSGIMEGRPSATWLTCDQSQD</sequence>
<reference evidence="16 17" key="1">
    <citation type="submission" date="2019-12" db="EMBL/GenBank/DDBJ databases">
        <title>Draft genome sequence of the ascomycete Xylaria multiplex DSM 110363.</title>
        <authorList>
            <person name="Buettner E."/>
            <person name="Kellner H."/>
        </authorList>
    </citation>
    <scope>NUCLEOTIDE SEQUENCE [LARGE SCALE GENOMIC DNA]</scope>
    <source>
        <strain evidence="16 17">DSM 110363</strain>
    </source>
</reference>
<evidence type="ECO:0000256" key="7">
    <source>
        <dbReference type="ARBA" id="ARBA00022777"/>
    </source>
</evidence>
<evidence type="ECO:0000256" key="2">
    <source>
        <dbReference type="ARBA" id="ARBA00012513"/>
    </source>
</evidence>
<evidence type="ECO:0000256" key="1">
    <source>
        <dbReference type="ARBA" id="ARBA00004623"/>
    </source>
</evidence>
<comment type="catalytic activity">
    <reaction evidence="13">
        <text>L-seryl-[protein] + ATP = O-phospho-L-seryl-[protein] + ADP + H(+)</text>
        <dbReference type="Rhea" id="RHEA:17989"/>
        <dbReference type="Rhea" id="RHEA-COMP:9863"/>
        <dbReference type="Rhea" id="RHEA-COMP:11604"/>
        <dbReference type="ChEBI" id="CHEBI:15378"/>
        <dbReference type="ChEBI" id="CHEBI:29999"/>
        <dbReference type="ChEBI" id="CHEBI:30616"/>
        <dbReference type="ChEBI" id="CHEBI:83421"/>
        <dbReference type="ChEBI" id="CHEBI:456216"/>
        <dbReference type="EC" id="2.7.11.1"/>
    </reaction>
</comment>
<evidence type="ECO:0000256" key="11">
    <source>
        <dbReference type="ARBA" id="ARBA00030237"/>
    </source>
</evidence>
<dbReference type="PROSITE" id="PS00108">
    <property type="entry name" value="PROTEIN_KINASE_ST"/>
    <property type="match status" value="1"/>
</dbReference>
<keyword evidence="3" id="KW-0813">Transport</keyword>
<keyword evidence="9" id="KW-0653">Protein transport</keyword>
<keyword evidence="10" id="KW-0072">Autophagy</keyword>
<feature type="region of interest" description="Disordered" evidence="14">
    <location>
        <begin position="682"/>
        <end position="706"/>
    </location>
</feature>
<comment type="caution">
    <text evidence="16">The sequence shown here is derived from an EMBL/GenBank/DDBJ whole genome shotgun (WGS) entry which is preliminary data.</text>
</comment>
<feature type="region of interest" description="Disordered" evidence="14">
    <location>
        <begin position="590"/>
        <end position="631"/>
    </location>
</feature>
<dbReference type="InterPro" id="IPR045269">
    <property type="entry name" value="Atg1-like"/>
</dbReference>
<keyword evidence="4" id="KW-0723">Serine/threonine-protein kinase</keyword>
<feature type="region of interest" description="Disordered" evidence="14">
    <location>
        <begin position="802"/>
        <end position="823"/>
    </location>
</feature>
<dbReference type="Proteomes" id="UP000481858">
    <property type="component" value="Unassembled WGS sequence"/>
</dbReference>
<dbReference type="PROSITE" id="PS50011">
    <property type="entry name" value="PROTEIN_KINASE_DOM"/>
    <property type="match status" value="1"/>
</dbReference>
<keyword evidence="7" id="KW-0418">Kinase</keyword>
<dbReference type="GO" id="GO:0034045">
    <property type="term" value="C:phagophore assembly site membrane"/>
    <property type="evidence" value="ECO:0007669"/>
    <property type="project" value="UniProtKB-SubCell"/>
</dbReference>
<dbReference type="InterPro" id="IPR011009">
    <property type="entry name" value="Kinase-like_dom_sf"/>
</dbReference>
<evidence type="ECO:0000256" key="10">
    <source>
        <dbReference type="ARBA" id="ARBA00023006"/>
    </source>
</evidence>
<feature type="compositionally biased region" description="Acidic residues" evidence="14">
    <location>
        <begin position="67"/>
        <end position="79"/>
    </location>
</feature>
<dbReference type="GO" id="GO:0000045">
    <property type="term" value="P:autophagosome assembly"/>
    <property type="evidence" value="ECO:0007669"/>
    <property type="project" value="TreeGrafter"/>
</dbReference>
<comment type="subcellular location">
    <subcellularLocation>
        <location evidence="1">Preautophagosomal structure membrane</location>
        <topology evidence="1">Peripheral membrane protein</topology>
    </subcellularLocation>
</comment>
<evidence type="ECO:0000259" key="15">
    <source>
        <dbReference type="PROSITE" id="PS50011"/>
    </source>
</evidence>
<evidence type="ECO:0000256" key="13">
    <source>
        <dbReference type="ARBA" id="ARBA00048679"/>
    </source>
</evidence>
<keyword evidence="6" id="KW-0547">Nucleotide-binding</keyword>
<dbReference type="InParanoid" id="A0A7C8IVN0"/>
<feature type="region of interest" description="Disordered" evidence="14">
    <location>
        <begin position="48"/>
        <end position="95"/>
    </location>
</feature>
<dbReference type="PANTHER" id="PTHR24348">
    <property type="entry name" value="SERINE/THREONINE-PROTEIN KINASE UNC-51-RELATED"/>
    <property type="match status" value="1"/>
</dbReference>
<dbReference type="InterPro" id="IPR000719">
    <property type="entry name" value="Prot_kinase_dom"/>
</dbReference>
<keyword evidence="17" id="KW-1185">Reference proteome</keyword>
<dbReference type="SMART" id="SM00220">
    <property type="entry name" value="S_TKc"/>
    <property type="match status" value="1"/>
</dbReference>
<dbReference type="Gene3D" id="1.10.510.10">
    <property type="entry name" value="Transferase(Phosphotransferase) domain 1"/>
    <property type="match status" value="1"/>
</dbReference>
<keyword evidence="5" id="KW-0808">Transferase</keyword>
<dbReference type="GO" id="GO:0015031">
    <property type="term" value="P:protein transport"/>
    <property type="evidence" value="ECO:0007669"/>
    <property type="project" value="UniProtKB-KW"/>
</dbReference>
<keyword evidence="8" id="KW-0067">ATP-binding</keyword>
<dbReference type="SUPFAM" id="SSF56112">
    <property type="entry name" value="Protein kinase-like (PK-like)"/>
    <property type="match status" value="1"/>
</dbReference>
<dbReference type="GO" id="GO:0010506">
    <property type="term" value="P:regulation of autophagy"/>
    <property type="evidence" value="ECO:0007669"/>
    <property type="project" value="InterPro"/>
</dbReference>
<proteinExistence type="predicted"/>
<dbReference type="EMBL" id="WUBL01000041">
    <property type="protein sequence ID" value="KAF2969084.1"/>
    <property type="molecule type" value="Genomic_DNA"/>
</dbReference>
<dbReference type="GO" id="GO:0004674">
    <property type="term" value="F:protein serine/threonine kinase activity"/>
    <property type="evidence" value="ECO:0007669"/>
    <property type="project" value="UniProtKB-KW"/>
</dbReference>
<name>A0A7C8IVN0_9PEZI</name>
<evidence type="ECO:0000256" key="3">
    <source>
        <dbReference type="ARBA" id="ARBA00022448"/>
    </source>
</evidence>
<evidence type="ECO:0000256" key="4">
    <source>
        <dbReference type="ARBA" id="ARBA00022527"/>
    </source>
</evidence>
<dbReference type="GO" id="GO:0005829">
    <property type="term" value="C:cytosol"/>
    <property type="evidence" value="ECO:0007669"/>
    <property type="project" value="TreeGrafter"/>
</dbReference>